<evidence type="ECO:0008006" key="3">
    <source>
        <dbReference type="Google" id="ProtNLM"/>
    </source>
</evidence>
<dbReference type="OrthoDB" id="9135053at2"/>
<organism evidence="1 2">
    <name type="scientific">Aromatoleum tolulyticum</name>
    <dbReference type="NCBI Taxonomy" id="34027"/>
    <lineage>
        <taxon>Bacteria</taxon>
        <taxon>Pseudomonadati</taxon>
        <taxon>Pseudomonadota</taxon>
        <taxon>Betaproteobacteria</taxon>
        <taxon>Rhodocyclales</taxon>
        <taxon>Rhodocyclaceae</taxon>
        <taxon>Aromatoleum</taxon>
    </lineage>
</organism>
<dbReference type="EMBL" id="FTMD01000007">
    <property type="protein sequence ID" value="SIQ81558.1"/>
    <property type="molecule type" value="Genomic_DNA"/>
</dbReference>
<sequence length="76" mass="8676">METPSTSTPRSAYTVQQFCEAHNFTRVLFYKLMKSGHGPRIMKVGTRTLISVEAAADWRRQMEEGATVMPSRRGKR</sequence>
<dbReference type="AlphaFoldDB" id="A0A1N6VUW8"/>
<dbReference type="STRING" id="34027.SAMN05421829_10726"/>
<protein>
    <recommendedName>
        <fullName evidence="3">Helix-turn-helix domain-containing protein</fullName>
    </recommendedName>
</protein>
<accession>A0A1N6VUW8</accession>
<keyword evidence="2" id="KW-1185">Reference proteome</keyword>
<gene>
    <name evidence="1" type="ORF">SAMN05421829_10726</name>
</gene>
<proteinExistence type="predicted"/>
<dbReference type="Proteomes" id="UP000186819">
    <property type="component" value="Unassembled WGS sequence"/>
</dbReference>
<evidence type="ECO:0000313" key="2">
    <source>
        <dbReference type="Proteomes" id="UP000186819"/>
    </source>
</evidence>
<reference evidence="2" key="1">
    <citation type="submission" date="2017-01" db="EMBL/GenBank/DDBJ databases">
        <authorList>
            <person name="Varghese N."/>
            <person name="Submissions S."/>
        </authorList>
    </citation>
    <scope>NUCLEOTIDE SEQUENCE [LARGE SCALE GENOMIC DNA]</scope>
    <source>
        <strain evidence="2">ATCC 51758</strain>
    </source>
</reference>
<evidence type="ECO:0000313" key="1">
    <source>
        <dbReference type="EMBL" id="SIQ81558.1"/>
    </source>
</evidence>
<name>A0A1N6VUW8_9RHOO</name>